<dbReference type="Proteomes" id="UP001149165">
    <property type="component" value="Unassembled WGS sequence"/>
</dbReference>
<reference evidence="7" key="1">
    <citation type="submission" date="2022-11" db="EMBL/GenBank/DDBJ databases">
        <authorList>
            <person name="Petersen C."/>
        </authorList>
    </citation>
    <scope>NUCLEOTIDE SEQUENCE</scope>
    <source>
        <strain evidence="7">IBT 30069</strain>
    </source>
</reference>
<organism evidence="7 8">
    <name type="scientific">Penicillium angulare</name>
    <dbReference type="NCBI Taxonomy" id="116970"/>
    <lineage>
        <taxon>Eukaryota</taxon>
        <taxon>Fungi</taxon>
        <taxon>Dikarya</taxon>
        <taxon>Ascomycota</taxon>
        <taxon>Pezizomycotina</taxon>
        <taxon>Eurotiomycetes</taxon>
        <taxon>Eurotiomycetidae</taxon>
        <taxon>Eurotiales</taxon>
        <taxon>Aspergillaceae</taxon>
        <taxon>Penicillium</taxon>
    </lineage>
</organism>
<keyword evidence="3" id="KW-0804">Transcription</keyword>
<dbReference type="GO" id="GO:0003677">
    <property type="term" value="F:DNA binding"/>
    <property type="evidence" value="ECO:0007669"/>
    <property type="project" value="UniProtKB-KW"/>
</dbReference>
<accession>A0A9W9K8R6</accession>
<dbReference type="SMART" id="SM00066">
    <property type="entry name" value="GAL4"/>
    <property type="match status" value="1"/>
</dbReference>
<dbReference type="Pfam" id="PF00172">
    <property type="entry name" value="Zn_clus"/>
    <property type="match status" value="1"/>
</dbReference>
<evidence type="ECO:0000313" key="8">
    <source>
        <dbReference type="Proteomes" id="UP001149165"/>
    </source>
</evidence>
<evidence type="ECO:0000313" key="7">
    <source>
        <dbReference type="EMBL" id="KAJ5097228.1"/>
    </source>
</evidence>
<evidence type="ECO:0000256" key="1">
    <source>
        <dbReference type="ARBA" id="ARBA00023015"/>
    </source>
</evidence>
<dbReference type="PROSITE" id="PS50048">
    <property type="entry name" value="ZN2_CY6_FUNGAL_2"/>
    <property type="match status" value="1"/>
</dbReference>
<dbReference type="PROSITE" id="PS00463">
    <property type="entry name" value="ZN2_CY6_FUNGAL_1"/>
    <property type="match status" value="1"/>
</dbReference>
<evidence type="ECO:0000256" key="5">
    <source>
        <dbReference type="SAM" id="MobiDB-lite"/>
    </source>
</evidence>
<comment type="caution">
    <text evidence="7">The sequence shown here is derived from an EMBL/GenBank/DDBJ whole genome shotgun (WGS) entry which is preliminary data.</text>
</comment>
<keyword evidence="4" id="KW-0539">Nucleus</keyword>
<evidence type="ECO:0000256" key="4">
    <source>
        <dbReference type="ARBA" id="ARBA00023242"/>
    </source>
</evidence>
<dbReference type="Gene3D" id="4.10.240.10">
    <property type="entry name" value="Zn(2)-C6 fungal-type DNA-binding domain"/>
    <property type="match status" value="1"/>
</dbReference>
<name>A0A9W9K8R6_9EURO</name>
<evidence type="ECO:0000259" key="6">
    <source>
        <dbReference type="PROSITE" id="PS50048"/>
    </source>
</evidence>
<dbReference type="InterPro" id="IPR036864">
    <property type="entry name" value="Zn2-C6_fun-type_DNA-bd_sf"/>
</dbReference>
<dbReference type="PANTHER" id="PTHR47784:SF9">
    <property type="entry name" value="ZN(II)2CYS6 TRANSCRIPTION FACTOR (EUROFUNG)"/>
    <property type="match status" value="1"/>
</dbReference>
<dbReference type="GO" id="GO:0001228">
    <property type="term" value="F:DNA-binding transcription activator activity, RNA polymerase II-specific"/>
    <property type="evidence" value="ECO:0007669"/>
    <property type="project" value="TreeGrafter"/>
</dbReference>
<feature type="region of interest" description="Disordered" evidence="5">
    <location>
        <begin position="1"/>
        <end position="22"/>
    </location>
</feature>
<protein>
    <recommendedName>
        <fullName evidence="6">Zn(2)-C6 fungal-type domain-containing protein</fullName>
    </recommendedName>
</protein>
<dbReference type="OrthoDB" id="3031538at2759"/>
<dbReference type="SUPFAM" id="SSF57701">
    <property type="entry name" value="Zn2/Cys6 DNA-binding domain"/>
    <property type="match status" value="1"/>
</dbReference>
<dbReference type="PANTHER" id="PTHR47784">
    <property type="entry name" value="STEROL UPTAKE CONTROL PROTEIN 2"/>
    <property type="match status" value="1"/>
</dbReference>
<dbReference type="GO" id="GO:0008270">
    <property type="term" value="F:zinc ion binding"/>
    <property type="evidence" value="ECO:0007669"/>
    <property type="project" value="InterPro"/>
</dbReference>
<proteinExistence type="predicted"/>
<keyword evidence="8" id="KW-1185">Reference proteome</keyword>
<dbReference type="InterPro" id="IPR001138">
    <property type="entry name" value="Zn2Cys6_DnaBD"/>
</dbReference>
<reference evidence="7" key="2">
    <citation type="journal article" date="2023" name="IMA Fungus">
        <title>Comparative genomic study of the Penicillium genus elucidates a diverse pangenome and 15 lateral gene transfer events.</title>
        <authorList>
            <person name="Petersen C."/>
            <person name="Sorensen T."/>
            <person name="Nielsen M.R."/>
            <person name="Sondergaard T.E."/>
            <person name="Sorensen J.L."/>
            <person name="Fitzpatrick D.A."/>
            <person name="Frisvad J.C."/>
            <person name="Nielsen K.L."/>
        </authorList>
    </citation>
    <scope>NUCLEOTIDE SEQUENCE</scope>
    <source>
        <strain evidence="7">IBT 30069</strain>
    </source>
</reference>
<gene>
    <name evidence="7" type="ORF">N7456_007949</name>
</gene>
<sequence>MTSNLSEFGTRETRQRRTHTKSRRGCRNCKLRRTKCDEGQPQCTKCLSFGVVCNYNPSHGADLEPSWQATPSKIKQLPLNQMVFNASPEAPMLRLSVGVGDGPRSFTMDPDSLARLDRFQKRTVFTFGGQSAFRVYQNDVTRLAIKHPFLMHIILAITATHDRYLSVTLNNSKRSLSEAYHSARGATLLVEKLSNPIMYEDRDAIWASAAMLGIASMTSVDASDPAEAWPMKKFNPSDLDWLNMAVGKEAIWRATNPLRPDSIFHGMADDFRALMHRPPLRALEEIPKDFVHLLSLDGPVPLDKNPYYTAISVLAGLWRDSCTRDSMPTYMGFLNYMDPSFRSLLLLKDPRALLIFGYWYACMQGSQWWVHNRAQLECQAICLYLEKYHASDIDIQRMLVYPKMRCGIGS</sequence>
<keyword evidence="2" id="KW-0238">DNA-binding</keyword>
<feature type="domain" description="Zn(2)-C6 fungal-type" evidence="6">
    <location>
        <begin position="25"/>
        <end position="55"/>
    </location>
</feature>
<dbReference type="InterPro" id="IPR053157">
    <property type="entry name" value="Sterol_Uptake_Regulator"/>
</dbReference>
<dbReference type="CDD" id="cd00067">
    <property type="entry name" value="GAL4"/>
    <property type="match status" value="1"/>
</dbReference>
<evidence type="ECO:0000256" key="3">
    <source>
        <dbReference type="ARBA" id="ARBA00023163"/>
    </source>
</evidence>
<evidence type="ECO:0000256" key="2">
    <source>
        <dbReference type="ARBA" id="ARBA00023125"/>
    </source>
</evidence>
<keyword evidence="1" id="KW-0805">Transcription regulation</keyword>
<dbReference type="EMBL" id="JAPQKH010000005">
    <property type="protein sequence ID" value="KAJ5097228.1"/>
    <property type="molecule type" value="Genomic_DNA"/>
</dbReference>
<dbReference type="AlphaFoldDB" id="A0A9W9K8R6"/>